<dbReference type="GeneID" id="101845009"/>
<evidence type="ECO:0000313" key="3">
    <source>
        <dbReference type="Proteomes" id="UP000694888"/>
    </source>
</evidence>
<evidence type="ECO:0000313" key="4">
    <source>
        <dbReference type="RefSeq" id="XP_005101320.1"/>
    </source>
</evidence>
<feature type="transmembrane region" description="Helical" evidence="2">
    <location>
        <begin position="6"/>
        <end position="28"/>
    </location>
</feature>
<sequence length="272" mass="31760">MTVVRVRAIYVVGSVLPSALAVIFAVIISSRKADTTSEYYDSPQSDGILLSQEVTPHIDEGYPHQSNELEPPQHQYYPEHPQHQYYPEHPQHQYYPEHPQQQYYPEPPQQQYYPEHPQQQYYPGPPQQQYYPEPPQQQYYPEPPQQQYYPEHPQEPDQQGTPQQQYYPEHPQQQYYYRASQPSAYVRLPQDPGPRQPAYPPQQMATTQVVIQTSVSWTQPPSDQQVIHPGMNGQTLHIGYSGSTSVLFAFDFAHETQTFKVFMTTQVSQKQH</sequence>
<organism evidence="3 4">
    <name type="scientific">Aplysia californica</name>
    <name type="common">California sea hare</name>
    <dbReference type="NCBI Taxonomy" id="6500"/>
    <lineage>
        <taxon>Eukaryota</taxon>
        <taxon>Metazoa</taxon>
        <taxon>Spiralia</taxon>
        <taxon>Lophotrochozoa</taxon>
        <taxon>Mollusca</taxon>
        <taxon>Gastropoda</taxon>
        <taxon>Heterobranchia</taxon>
        <taxon>Euthyneura</taxon>
        <taxon>Tectipleura</taxon>
        <taxon>Aplysiida</taxon>
        <taxon>Aplysioidea</taxon>
        <taxon>Aplysiidae</taxon>
        <taxon>Aplysia</taxon>
    </lineage>
</organism>
<feature type="region of interest" description="Disordered" evidence="1">
    <location>
        <begin position="58"/>
        <end position="166"/>
    </location>
</feature>
<proteinExistence type="predicted"/>
<accession>A0ABM0JTT4</accession>
<keyword evidence="2" id="KW-0812">Transmembrane</keyword>
<feature type="compositionally biased region" description="Low complexity" evidence="1">
    <location>
        <begin position="70"/>
        <end position="166"/>
    </location>
</feature>
<evidence type="ECO:0000256" key="2">
    <source>
        <dbReference type="SAM" id="Phobius"/>
    </source>
</evidence>
<dbReference type="Proteomes" id="UP000694888">
    <property type="component" value="Unplaced"/>
</dbReference>
<keyword evidence="2" id="KW-1133">Transmembrane helix</keyword>
<name>A0ABM0JTT4_APLCA</name>
<protein>
    <submittedName>
        <fullName evidence="4">Gamma-gliadin-like</fullName>
    </submittedName>
</protein>
<evidence type="ECO:0000256" key="1">
    <source>
        <dbReference type="SAM" id="MobiDB-lite"/>
    </source>
</evidence>
<reference evidence="4" key="1">
    <citation type="submission" date="2025-08" db="UniProtKB">
        <authorList>
            <consortium name="RefSeq"/>
        </authorList>
    </citation>
    <scope>IDENTIFICATION</scope>
</reference>
<gene>
    <name evidence="4" type="primary">LOC101845009</name>
</gene>
<keyword evidence="2" id="KW-0472">Membrane</keyword>
<keyword evidence="3" id="KW-1185">Reference proteome</keyword>
<dbReference type="RefSeq" id="XP_005101320.1">
    <property type="nucleotide sequence ID" value="XM_005101263.1"/>
</dbReference>